<evidence type="ECO:0000256" key="4">
    <source>
        <dbReference type="ARBA" id="ARBA00022840"/>
    </source>
</evidence>
<feature type="transmembrane region" description="Helical" evidence="7">
    <location>
        <begin position="285"/>
        <end position="304"/>
    </location>
</feature>
<dbReference type="Gene3D" id="1.20.1560.10">
    <property type="entry name" value="ABC transporter type 1, transmembrane domain"/>
    <property type="match status" value="1"/>
</dbReference>
<dbReference type="SUPFAM" id="SSF52540">
    <property type="entry name" value="P-loop containing nucleoside triphosphate hydrolases"/>
    <property type="match status" value="1"/>
</dbReference>
<dbReference type="InterPro" id="IPR039421">
    <property type="entry name" value="Type_1_exporter"/>
</dbReference>
<feature type="transmembrane region" description="Helical" evidence="7">
    <location>
        <begin position="62"/>
        <end position="80"/>
    </location>
</feature>
<reference evidence="10 11" key="1">
    <citation type="journal article" date="2015" name="Genome Announc.">
        <title>Expanding the biotechnology potential of lactobacilli through comparative genomics of 213 strains and associated genera.</title>
        <authorList>
            <person name="Sun Z."/>
            <person name="Harris H.M."/>
            <person name="McCann A."/>
            <person name="Guo C."/>
            <person name="Argimon S."/>
            <person name="Zhang W."/>
            <person name="Yang X."/>
            <person name="Jeffery I.B."/>
            <person name="Cooney J.C."/>
            <person name="Kagawa T.F."/>
            <person name="Liu W."/>
            <person name="Song Y."/>
            <person name="Salvetti E."/>
            <person name="Wrobel A."/>
            <person name="Rasinkangas P."/>
            <person name="Parkhill J."/>
            <person name="Rea M.C."/>
            <person name="O'Sullivan O."/>
            <person name="Ritari J."/>
            <person name="Douillard F.P."/>
            <person name="Paul Ross R."/>
            <person name="Yang R."/>
            <person name="Briner A.E."/>
            <person name="Felis G.E."/>
            <person name="de Vos W.M."/>
            <person name="Barrangou R."/>
            <person name="Klaenhammer T.R."/>
            <person name="Caufield P.W."/>
            <person name="Cui Y."/>
            <person name="Zhang H."/>
            <person name="O'Toole P.W."/>
        </authorList>
    </citation>
    <scope>NUCLEOTIDE SEQUENCE [LARGE SCALE GENOMIC DNA]</scope>
    <source>
        <strain evidence="10 11">DSM 15354</strain>
    </source>
</reference>
<evidence type="ECO:0000313" key="10">
    <source>
        <dbReference type="EMBL" id="KRL63826.1"/>
    </source>
</evidence>
<dbReference type="InterPro" id="IPR003439">
    <property type="entry name" value="ABC_transporter-like_ATP-bd"/>
</dbReference>
<dbReference type="eggNOG" id="COG1132">
    <property type="taxonomic scope" value="Bacteria"/>
</dbReference>
<evidence type="ECO:0000259" key="9">
    <source>
        <dbReference type="PROSITE" id="PS50929"/>
    </source>
</evidence>
<dbReference type="Proteomes" id="UP000051931">
    <property type="component" value="Unassembled WGS sequence"/>
</dbReference>
<dbReference type="GO" id="GO:0016887">
    <property type="term" value="F:ATP hydrolysis activity"/>
    <property type="evidence" value="ECO:0007669"/>
    <property type="project" value="InterPro"/>
</dbReference>
<keyword evidence="11" id="KW-1185">Reference proteome</keyword>
<dbReference type="InterPro" id="IPR017871">
    <property type="entry name" value="ABC_transporter-like_CS"/>
</dbReference>
<dbReference type="CDD" id="cd03228">
    <property type="entry name" value="ABCC_MRP_Like"/>
    <property type="match status" value="1"/>
</dbReference>
<evidence type="ECO:0000256" key="3">
    <source>
        <dbReference type="ARBA" id="ARBA00022741"/>
    </source>
</evidence>
<dbReference type="InterPro" id="IPR027417">
    <property type="entry name" value="P-loop_NTPase"/>
</dbReference>
<dbReference type="GO" id="GO:0005886">
    <property type="term" value="C:plasma membrane"/>
    <property type="evidence" value="ECO:0007669"/>
    <property type="project" value="UniProtKB-SubCell"/>
</dbReference>
<dbReference type="GO" id="GO:0015421">
    <property type="term" value="F:ABC-type oligopeptide transporter activity"/>
    <property type="evidence" value="ECO:0007669"/>
    <property type="project" value="TreeGrafter"/>
</dbReference>
<feature type="domain" description="ABC transmembrane type-1" evidence="9">
    <location>
        <begin position="144"/>
        <end position="312"/>
    </location>
</feature>
<sequence>MSSFKKFKQYLLELVQTYKLFFKAAPLVACLVFVLAPLQAIIPLIAVAAGQNVIDEVTAHNPFLTMILIWIVASALQQFLPSLGTMLQGLLTDKLTGFINLSLMKKSRDLHSLSIFDDSKYFDDLQMLRDDASWRPVNLIVFGVSVLQNSLTLLFMLAYLARYNWIIAIAMLLVMIPQSISYYRIQQEAFETMVERSKNARYLHYYSSLLLDRQDAKEVRLFNFFPKIIAKYTKLFEETKRDVNAIRKKQLLISSLFIGLSVAVFGIGFYWFALNVSTGNLKVGVLLMFVSVIAYISTSMARVVEDSSLLYDSLLWIEKYFNFLKYSDGFESGDDSFPADFQELTIKNLAFTYPFSKDEVLHNLNFSVKKGEKIAIVGENGSGKTTLVKLLMRFYDPSAGEIKINDDNIKNINIFELQKNLSATFQDFSKFKLSLKENIVTGHQEQDERITQALNAAGLSEFIAKKHINQDTILAKDFDGGTDLSGGQWQKVALARDLYANGQIEFLDEPTAALDAKSEAEIYERFLHENQAKTIFFVTHRLSAVKFADKVLYLKDGYLAGFDKHQNLLKNNDSYRELYELQKNAYI</sequence>
<proteinExistence type="predicted"/>
<evidence type="ECO:0000256" key="6">
    <source>
        <dbReference type="ARBA" id="ARBA00023136"/>
    </source>
</evidence>
<name>A0A0R1SB88_9LACO</name>
<dbReference type="PANTHER" id="PTHR43394:SF1">
    <property type="entry name" value="ATP-BINDING CASSETTE SUB-FAMILY B MEMBER 10, MITOCHONDRIAL"/>
    <property type="match status" value="1"/>
</dbReference>
<feature type="transmembrane region" description="Helical" evidence="7">
    <location>
        <begin position="251"/>
        <end position="273"/>
    </location>
</feature>
<dbReference type="InterPro" id="IPR011527">
    <property type="entry name" value="ABC1_TM_dom"/>
</dbReference>
<dbReference type="GO" id="GO:0005524">
    <property type="term" value="F:ATP binding"/>
    <property type="evidence" value="ECO:0007669"/>
    <property type="project" value="UniProtKB-KW"/>
</dbReference>
<dbReference type="STRING" id="1122152.GCA_000425905_00613"/>
<evidence type="ECO:0000256" key="2">
    <source>
        <dbReference type="ARBA" id="ARBA00022692"/>
    </source>
</evidence>
<dbReference type="AlphaFoldDB" id="A0A0R1SB88"/>
<dbReference type="Pfam" id="PF00005">
    <property type="entry name" value="ABC_tran"/>
    <property type="match status" value="1"/>
</dbReference>
<feature type="transmembrane region" description="Helical" evidence="7">
    <location>
        <begin position="165"/>
        <end position="183"/>
    </location>
</feature>
<dbReference type="EMBL" id="AZFB01000001">
    <property type="protein sequence ID" value="KRL63826.1"/>
    <property type="molecule type" value="Genomic_DNA"/>
</dbReference>
<accession>A0A0R1SB88</accession>
<evidence type="ECO:0000256" key="5">
    <source>
        <dbReference type="ARBA" id="ARBA00022989"/>
    </source>
</evidence>
<dbReference type="Gene3D" id="3.40.50.300">
    <property type="entry name" value="P-loop containing nucleotide triphosphate hydrolases"/>
    <property type="match status" value="1"/>
</dbReference>
<dbReference type="InterPro" id="IPR003593">
    <property type="entry name" value="AAA+_ATPase"/>
</dbReference>
<evidence type="ECO:0000256" key="7">
    <source>
        <dbReference type="SAM" id="Phobius"/>
    </source>
</evidence>
<dbReference type="PROSITE" id="PS00211">
    <property type="entry name" value="ABC_TRANSPORTER_1"/>
    <property type="match status" value="1"/>
</dbReference>
<feature type="domain" description="ABC transporter" evidence="8">
    <location>
        <begin position="344"/>
        <end position="581"/>
    </location>
</feature>
<keyword evidence="4" id="KW-0067">ATP-binding</keyword>
<evidence type="ECO:0000259" key="8">
    <source>
        <dbReference type="PROSITE" id="PS50893"/>
    </source>
</evidence>
<feature type="transmembrane region" description="Helical" evidence="7">
    <location>
        <begin position="20"/>
        <end position="42"/>
    </location>
</feature>
<evidence type="ECO:0000313" key="11">
    <source>
        <dbReference type="Proteomes" id="UP000051931"/>
    </source>
</evidence>
<protein>
    <submittedName>
        <fullName evidence="10">ABC superfamily ATP binding cassette transporter ATPase and permease protein</fullName>
    </submittedName>
</protein>
<comment type="caution">
    <text evidence="10">The sequence shown here is derived from an EMBL/GenBank/DDBJ whole genome shotgun (WGS) entry which is preliminary data.</text>
</comment>
<dbReference type="OrthoDB" id="9806127at2"/>
<keyword evidence="3" id="KW-0547">Nucleotide-binding</keyword>
<keyword evidence="6 7" id="KW-0472">Membrane</keyword>
<organism evidence="10 11">
    <name type="scientific">Lactobacillus psittaci DSM 15354</name>
    <dbReference type="NCBI Taxonomy" id="1122152"/>
    <lineage>
        <taxon>Bacteria</taxon>
        <taxon>Bacillati</taxon>
        <taxon>Bacillota</taxon>
        <taxon>Bacilli</taxon>
        <taxon>Lactobacillales</taxon>
        <taxon>Lactobacillaceae</taxon>
        <taxon>Lactobacillus</taxon>
    </lineage>
</organism>
<feature type="transmembrane region" description="Helical" evidence="7">
    <location>
        <begin position="137"/>
        <end position="159"/>
    </location>
</feature>
<dbReference type="RefSeq" id="WP_027824802.1">
    <property type="nucleotide sequence ID" value="NZ_AUEI01000004.1"/>
</dbReference>
<evidence type="ECO:0000256" key="1">
    <source>
        <dbReference type="ARBA" id="ARBA00004651"/>
    </source>
</evidence>
<comment type="subcellular location">
    <subcellularLocation>
        <location evidence="1">Cell membrane</location>
        <topology evidence="1">Multi-pass membrane protein</topology>
    </subcellularLocation>
</comment>
<gene>
    <name evidence="10" type="ORF">FC23_GL000073</name>
</gene>
<keyword evidence="5 7" id="KW-1133">Transmembrane helix</keyword>
<keyword evidence="2 7" id="KW-0812">Transmembrane</keyword>
<dbReference type="InterPro" id="IPR036640">
    <property type="entry name" value="ABC1_TM_sf"/>
</dbReference>
<dbReference type="SUPFAM" id="SSF90123">
    <property type="entry name" value="ABC transporter transmembrane region"/>
    <property type="match status" value="1"/>
</dbReference>
<dbReference type="PATRIC" id="fig|1122152.4.peg.73"/>
<dbReference type="PANTHER" id="PTHR43394">
    <property type="entry name" value="ATP-DEPENDENT PERMEASE MDL1, MITOCHONDRIAL"/>
    <property type="match status" value="1"/>
</dbReference>
<dbReference type="SMART" id="SM00382">
    <property type="entry name" value="AAA"/>
    <property type="match status" value="1"/>
</dbReference>
<dbReference type="PROSITE" id="PS50893">
    <property type="entry name" value="ABC_TRANSPORTER_2"/>
    <property type="match status" value="1"/>
</dbReference>
<dbReference type="PROSITE" id="PS50929">
    <property type="entry name" value="ABC_TM1F"/>
    <property type="match status" value="1"/>
</dbReference>